<evidence type="ECO:0000313" key="2">
    <source>
        <dbReference type="Proteomes" id="UP001632038"/>
    </source>
</evidence>
<sequence length="265" mass="30186">MQILQWLSKITALEQSQRVAKFSPVNKKQVDKDHKSKSKNIVVFNDCGFRRSHLKRVEESKLNCENLYLFKFIPKKDVSKTYFYHTLNLMTITSFKKGQKSVHTMKMKKKEDNVARGLGIGQKSDSGKVLPITDSSANYNDAQCPKIDKKEKTKTISRLKELLRWTAAAKAEKGGKYIGRKVLLFKKRTALKAVSINDESPKISFRCSTTSSSSVYSAISAAKDERKLSIDRYSINSSPLHVRDKWVARSGNWITTDPEFVVLEL</sequence>
<dbReference type="AlphaFoldDB" id="A0ABD3DTJ4"/>
<protein>
    <submittedName>
        <fullName evidence="1">Uncharacterized protein</fullName>
    </submittedName>
</protein>
<dbReference type="Proteomes" id="UP001632038">
    <property type="component" value="Unassembled WGS sequence"/>
</dbReference>
<dbReference type="PANTHER" id="PTHR36038:SF3">
    <property type="entry name" value="OVATE FAMILY PROTEIN"/>
    <property type="match status" value="1"/>
</dbReference>
<dbReference type="PANTHER" id="PTHR36038">
    <property type="entry name" value="OS06G0102750 PROTEIN"/>
    <property type="match status" value="1"/>
</dbReference>
<dbReference type="EMBL" id="JAVIJP010000013">
    <property type="protein sequence ID" value="KAL3645076.1"/>
    <property type="molecule type" value="Genomic_DNA"/>
</dbReference>
<organism evidence="1 2">
    <name type="scientific">Castilleja foliolosa</name>
    <dbReference type="NCBI Taxonomy" id="1961234"/>
    <lineage>
        <taxon>Eukaryota</taxon>
        <taxon>Viridiplantae</taxon>
        <taxon>Streptophyta</taxon>
        <taxon>Embryophyta</taxon>
        <taxon>Tracheophyta</taxon>
        <taxon>Spermatophyta</taxon>
        <taxon>Magnoliopsida</taxon>
        <taxon>eudicotyledons</taxon>
        <taxon>Gunneridae</taxon>
        <taxon>Pentapetalae</taxon>
        <taxon>asterids</taxon>
        <taxon>lamiids</taxon>
        <taxon>Lamiales</taxon>
        <taxon>Orobanchaceae</taxon>
        <taxon>Pedicularideae</taxon>
        <taxon>Castillejinae</taxon>
        <taxon>Castilleja</taxon>
    </lineage>
</organism>
<proteinExistence type="predicted"/>
<accession>A0ABD3DTJ4</accession>
<evidence type="ECO:0000313" key="1">
    <source>
        <dbReference type="EMBL" id="KAL3645076.1"/>
    </source>
</evidence>
<keyword evidence="2" id="KW-1185">Reference proteome</keyword>
<comment type="caution">
    <text evidence="1">The sequence shown here is derived from an EMBL/GenBank/DDBJ whole genome shotgun (WGS) entry which is preliminary data.</text>
</comment>
<reference evidence="2" key="1">
    <citation type="journal article" date="2024" name="IScience">
        <title>Strigolactones Initiate the Formation of Haustorium-like Structures in Castilleja.</title>
        <authorList>
            <person name="Buerger M."/>
            <person name="Peterson D."/>
            <person name="Chory J."/>
        </authorList>
    </citation>
    <scope>NUCLEOTIDE SEQUENCE [LARGE SCALE GENOMIC DNA]</scope>
</reference>
<gene>
    <name evidence="1" type="ORF">CASFOL_010256</name>
</gene>
<name>A0ABD3DTJ4_9LAMI</name>